<dbReference type="InterPro" id="IPR012349">
    <property type="entry name" value="Split_barrel_FMN-bd"/>
</dbReference>
<evidence type="ECO:0000256" key="3">
    <source>
        <dbReference type="ARBA" id="ARBA00022643"/>
    </source>
</evidence>
<protein>
    <recommendedName>
        <fullName evidence="6">Flavin reductase like domain-containing protein</fullName>
    </recommendedName>
</protein>
<organism evidence="7 8">
    <name type="scientific">Nothophoma quercina</name>
    <dbReference type="NCBI Taxonomy" id="749835"/>
    <lineage>
        <taxon>Eukaryota</taxon>
        <taxon>Fungi</taxon>
        <taxon>Dikarya</taxon>
        <taxon>Ascomycota</taxon>
        <taxon>Pezizomycotina</taxon>
        <taxon>Dothideomycetes</taxon>
        <taxon>Pleosporomycetidae</taxon>
        <taxon>Pleosporales</taxon>
        <taxon>Pleosporineae</taxon>
        <taxon>Didymellaceae</taxon>
        <taxon>Nothophoma</taxon>
    </lineage>
</organism>
<comment type="caution">
    <text evidence="7">The sequence shown here is derived from an EMBL/GenBank/DDBJ whole genome shotgun (WGS) entry which is preliminary data.</text>
</comment>
<dbReference type="InterPro" id="IPR002563">
    <property type="entry name" value="Flavin_Rdtase-like_dom"/>
</dbReference>
<proteinExistence type="inferred from homology"/>
<dbReference type="Gene3D" id="2.30.110.10">
    <property type="entry name" value="Electron Transport, Fmn-binding Protein, Chain A"/>
    <property type="match status" value="1"/>
</dbReference>
<evidence type="ECO:0000256" key="2">
    <source>
        <dbReference type="ARBA" id="ARBA00022630"/>
    </source>
</evidence>
<keyword evidence="2" id="KW-0285">Flavoprotein</keyword>
<evidence type="ECO:0000256" key="1">
    <source>
        <dbReference type="ARBA" id="ARBA00001917"/>
    </source>
</evidence>
<keyword evidence="8" id="KW-1185">Reference proteome</keyword>
<evidence type="ECO:0000259" key="6">
    <source>
        <dbReference type="SMART" id="SM00903"/>
    </source>
</evidence>
<dbReference type="SMART" id="SM00903">
    <property type="entry name" value="Flavin_Reduct"/>
    <property type="match status" value="1"/>
</dbReference>
<accession>A0ABR3R997</accession>
<dbReference type="PANTHER" id="PTHR33798">
    <property type="entry name" value="FLAVOPROTEIN OXYGENASE"/>
    <property type="match status" value="1"/>
</dbReference>
<dbReference type="EMBL" id="JAKIXB020000017">
    <property type="protein sequence ID" value="KAL1600998.1"/>
    <property type="molecule type" value="Genomic_DNA"/>
</dbReference>
<sequence>MTARLKSTSAPITSATEGHYKIIDRVTDFEQKQASHPDFDPSKPITVIKSPNPTWQYGSGVKQDAASASSQHIEVDPYAADRPMINNYRLLIAGIAPRPIGFLSTVSKDGKKNLAPFSYFQVVDHDPPLFIVGLSSRPTGAKDTFVNLKETGECVINTVSENMIEAVNATSIDAPFGVSEWDISGLTEAPTTTVKASRVKESVFSIEGKVEDIKEFTHGKDGMSVAANVLIKASRFWVRQDATNDEVSHIDVEKLRPVAQLGGMAYGRVSETFEIPRRRWVDEVDGSEVLRRLEEQHSAEGEMKSSKDTIEEAQKTKEAASA</sequence>
<dbReference type="Proteomes" id="UP001521222">
    <property type="component" value="Unassembled WGS sequence"/>
</dbReference>
<dbReference type="SUPFAM" id="SSF50475">
    <property type="entry name" value="FMN-binding split barrel"/>
    <property type="match status" value="1"/>
</dbReference>
<evidence type="ECO:0000256" key="5">
    <source>
        <dbReference type="SAM" id="MobiDB-lite"/>
    </source>
</evidence>
<name>A0ABR3R997_9PLEO</name>
<evidence type="ECO:0000256" key="4">
    <source>
        <dbReference type="ARBA" id="ARBA00038054"/>
    </source>
</evidence>
<evidence type="ECO:0000313" key="7">
    <source>
        <dbReference type="EMBL" id="KAL1600998.1"/>
    </source>
</evidence>
<comment type="similarity">
    <text evidence="4">Belongs to the flavoredoxin family.</text>
</comment>
<dbReference type="Pfam" id="PF01613">
    <property type="entry name" value="Flavin_Reduct"/>
    <property type="match status" value="1"/>
</dbReference>
<dbReference type="PANTHER" id="PTHR33798:SF5">
    <property type="entry name" value="FLAVIN REDUCTASE LIKE DOMAIN-CONTAINING PROTEIN"/>
    <property type="match status" value="1"/>
</dbReference>
<reference evidence="7 8" key="1">
    <citation type="submission" date="2024-02" db="EMBL/GenBank/DDBJ databases">
        <title>De novo assembly and annotation of 12 fungi associated with fruit tree decline syndrome in Ontario, Canada.</title>
        <authorList>
            <person name="Sulman M."/>
            <person name="Ellouze W."/>
            <person name="Ilyukhin E."/>
        </authorList>
    </citation>
    <scope>NUCLEOTIDE SEQUENCE [LARGE SCALE GENOMIC DNA]</scope>
    <source>
        <strain evidence="7 8">M97-236</strain>
    </source>
</reference>
<keyword evidence="3" id="KW-0288">FMN</keyword>
<feature type="domain" description="Flavin reductase like" evidence="6">
    <location>
        <begin position="93"/>
        <end position="243"/>
    </location>
</feature>
<comment type="cofactor">
    <cofactor evidence="1">
        <name>FMN</name>
        <dbReference type="ChEBI" id="CHEBI:58210"/>
    </cofactor>
</comment>
<gene>
    <name evidence="7" type="ORF">SLS59_005664</name>
</gene>
<evidence type="ECO:0000313" key="8">
    <source>
        <dbReference type="Proteomes" id="UP001521222"/>
    </source>
</evidence>
<feature type="region of interest" description="Disordered" evidence="5">
    <location>
        <begin position="294"/>
        <end position="322"/>
    </location>
</feature>